<feature type="compositionally biased region" description="Basic and acidic residues" evidence="2">
    <location>
        <begin position="1"/>
        <end position="27"/>
    </location>
</feature>
<sequence length="454" mass="49240">MKLNELIKRKPDGEKGNAPKEPLTHEQRQRRKKMLIYPLMGLMFLGSMWLIFSPSAEEKEQEQIGTGFNTEMPLPTDADIIGDKSKAYEQASLEAKRKERNRAVQDLASLFEGGETEEESTDNGEYDLLNPAGSSSATGYTGGGGGYRQTTIQTSANAYRDINATLGNFYETPEEDTEKEELQRRVDELEAMMAQQQAQPSSMDEQIALLEKSYELAAKYMPNGQNGNGQAVTARQDEGQTPAVRNGKAVAMPIGTVTRQVVSSLAQPMSDAEFIAGYAGERNYGFNTAVGTAQTAGKNTISACVHANQTITDGQSVRLRLLEAMRVADKVIPRNAVVVGAARVQGERLGIDLSSIEYGGTIIPVELSVFDSDGQEGIFIPGSMEMDAVREIAANMGSSLGSSINISTNAGAQLASDFGKGVIQGTSQYIAKKMRTVKVHLKAGYKVLLYQYEN</sequence>
<proteinExistence type="predicted"/>
<keyword evidence="3" id="KW-1133">Transmembrane helix</keyword>
<feature type="region of interest" description="Disordered" evidence="2">
    <location>
        <begin position="1"/>
        <end position="30"/>
    </location>
</feature>
<evidence type="ECO:0000256" key="1">
    <source>
        <dbReference type="SAM" id="Coils"/>
    </source>
</evidence>
<dbReference type="EMBL" id="DYUD01000023">
    <property type="protein sequence ID" value="HJG89332.1"/>
    <property type="molecule type" value="Genomic_DNA"/>
</dbReference>
<protein>
    <submittedName>
        <fullName evidence="5">Conjugative transposon protein TraM</fullName>
    </submittedName>
</protein>
<gene>
    <name evidence="5" type="primary">traM</name>
    <name evidence="5" type="ORF">K8U91_07680</name>
</gene>
<organism evidence="5 6">
    <name type="scientific">Barnesiella viscericola</name>
    <dbReference type="NCBI Taxonomy" id="397865"/>
    <lineage>
        <taxon>Bacteria</taxon>
        <taxon>Pseudomonadati</taxon>
        <taxon>Bacteroidota</taxon>
        <taxon>Bacteroidia</taxon>
        <taxon>Bacteroidales</taxon>
        <taxon>Barnesiellaceae</taxon>
        <taxon>Barnesiella</taxon>
    </lineage>
</organism>
<dbReference type="Pfam" id="PF12508">
    <property type="entry name" value="Transposon_TraM"/>
    <property type="match status" value="1"/>
</dbReference>
<evidence type="ECO:0000256" key="2">
    <source>
        <dbReference type="SAM" id="MobiDB-lite"/>
    </source>
</evidence>
<accession>A0A921SVI4</accession>
<reference evidence="5" key="2">
    <citation type="submission" date="2021-09" db="EMBL/GenBank/DDBJ databases">
        <authorList>
            <person name="Gilroy R."/>
        </authorList>
    </citation>
    <scope>NUCLEOTIDE SEQUENCE</scope>
    <source>
        <strain evidence="5">CHK121-7720</strain>
    </source>
</reference>
<dbReference type="NCBIfam" id="TIGR03779">
    <property type="entry name" value="Bac_Flav_CT_M"/>
    <property type="match status" value="1"/>
</dbReference>
<keyword evidence="3" id="KW-0472">Membrane</keyword>
<evidence type="ECO:0000313" key="6">
    <source>
        <dbReference type="Proteomes" id="UP000757103"/>
    </source>
</evidence>
<dbReference type="AlphaFoldDB" id="A0A921SVI4"/>
<comment type="caution">
    <text evidence="5">The sequence shown here is derived from an EMBL/GenBank/DDBJ whole genome shotgun (WGS) entry which is preliminary data.</text>
</comment>
<dbReference type="InterPro" id="IPR055407">
    <property type="entry name" value="TraM_C"/>
</dbReference>
<dbReference type="RefSeq" id="WP_273306391.1">
    <property type="nucleotide sequence ID" value="NZ_CALUJX010000011.1"/>
</dbReference>
<reference evidence="5" key="1">
    <citation type="journal article" date="2021" name="PeerJ">
        <title>Extensive microbial diversity within the chicken gut microbiome revealed by metagenomics and culture.</title>
        <authorList>
            <person name="Gilroy R."/>
            <person name="Ravi A."/>
            <person name="Getino M."/>
            <person name="Pursley I."/>
            <person name="Horton D.L."/>
            <person name="Alikhan N.F."/>
            <person name="Baker D."/>
            <person name="Gharbi K."/>
            <person name="Hall N."/>
            <person name="Watson M."/>
            <person name="Adriaenssens E.M."/>
            <person name="Foster-Nyarko E."/>
            <person name="Jarju S."/>
            <person name="Secka A."/>
            <person name="Antonio M."/>
            <person name="Oren A."/>
            <person name="Chaudhuri R.R."/>
            <person name="La Ragione R."/>
            <person name="Hildebrand F."/>
            <person name="Pallen M.J."/>
        </authorList>
    </citation>
    <scope>NUCLEOTIDE SEQUENCE</scope>
    <source>
        <strain evidence="5">CHK121-7720</strain>
    </source>
</reference>
<dbReference type="InterPro" id="IPR022187">
    <property type="entry name" value="Conjug_transposon_TraM"/>
</dbReference>
<keyword evidence="1" id="KW-0175">Coiled coil</keyword>
<keyword evidence="3" id="KW-0812">Transmembrane</keyword>
<evidence type="ECO:0000313" key="5">
    <source>
        <dbReference type="EMBL" id="HJG89332.1"/>
    </source>
</evidence>
<dbReference type="Proteomes" id="UP000757103">
    <property type="component" value="Unassembled WGS sequence"/>
</dbReference>
<evidence type="ECO:0000256" key="3">
    <source>
        <dbReference type="SAM" id="Phobius"/>
    </source>
</evidence>
<name>A0A921SVI4_9BACT</name>
<feature type="coiled-coil region" evidence="1">
    <location>
        <begin position="172"/>
        <end position="199"/>
    </location>
</feature>
<feature type="domain" description="Conjugative transposon TraM C-terminal" evidence="4">
    <location>
        <begin position="301"/>
        <end position="449"/>
    </location>
</feature>
<feature type="transmembrane region" description="Helical" evidence="3">
    <location>
        <begin position="34"/>
        <end position="52"/>
    </location>
</feature>
<evidence type="ECO:0000259" key="4">
    <source>
        <dbReference type="Pfam" id="PF12508"/>
    </source>
</evidence>